<sequence length="169" mass="18969">MSSEDMKKKAAEISKSIRDTGDKILKDMEGKFSDAEKQTVSFTTKLMSNISAHFHSIKKDNVASFLLGVGGVTLAAGFSLIPGVGFIMGFFVGVLLNDEYRVKIKDFLSKSNDIITTTSKNATTAIQNNWDKFMNIIHTNVEKINEQKDYIESVAKDMEEHMKNYQEKK</sequence>
<protein>
    <submittedName>
        <fullName evidence="2">Uncharacterized protein</fullName>
    </submittedName>
</protein>
<gene>
    <name evidence="2" type="ORF">SAMN02745150_01467</name>
</gene>
<evidence type="ECO:0000313" key="3">
    <source>
        <dbReference type="Proteomes" id="UP000240042"/>
    </source>
</evidence>
<reference evidence="3" key="1">
    <citation type="submission" date="2016-10" db="EMBL/GenBank/DDBJ databases">
        <authorList>
            <person name="Varghese N."/>
            <person name="Submissions S."/>
        </authorList>
    </citation>
    <scope>NUCLEOTIDE SEQUENCE [LARGE SCALE GENOMIC DNA]</scope>
    <source>
        <strain evidence="3">ATCC 43811</strain>
    </source>
</reference>
<keyword evidence="1" id="KW-0472">Membrane</keyword>
<proteinExistence type="predicted"/>
<organism evidence="2 3">
    <name type="scientific">Brevinema andersonii</name>
    <dbReference type="NCBI Taxonomy" id="34097"/>
    <lineage>
        <taxon>Bacteria</taxon>
        <taxon>Pseudomonadati</taxon>
        <taxon>Spirochaetota</taxon>
        <taxon>Spirochaetia</taxon>
        <taxon>Brevinematales</taxon>
        <taxon>Brevinemataceae</taxon>
        <taxon>Brevinema</taxon>
    </lineage>
</organism>
<name>A0A1I1FC03_BREAD</name>
<dbReference type="RefSeq" id="WP_092320164.1">
    <property type="nucleotide sequence ID" value="NZ_FOKY01000031.1"/>
</dbReference>
<evidence type="ECO:0000256" key="1">
    <source>
        <dbReference type="SAM" id="Phobius"/>
    </source>
</evidence>
<accession>A0A1I1FC03</accession>
<keyword evidence="3" id="KW-1185">Reference proteome</keyword>
<dbReference type="EMBL" id="FOKY01000031">
    <property type="protein sequence ID" value="SFB96905.1"/>
    <property type="molecule type" value="Genomic_DNA"/>
</dbReference>
<dbReference type="AlphaFoldDB" id="A0A1I1FC03"/>
<evidence type="ECO:0000313" key="2">
    <source>
        <dbReference type="EMBL" id="SFB96905.1"/>
    </source>
</evidence>
<keyword evidence="1" id="KW-0812">Transmembrane</keyword>
<keyword evidence="1" id="KW-1133">Transmembrane helix</keyword>
<feature type="transmembrane region" description="Helical" evidence="1">
    <location>
        <begin position="65"/>
        <end position="96"/>
    </location>
</feature>
<dbReference type="Proteomes" id="UP000240042">
    <property type="component" value="Unassembled WGS sequence"/>
</dbReference>